<name>W1PKY7_AMBTC</name>
<protein>
    <recommendedName>
        <fullName evidence="1">Calcineurin-like phosphoesterase domain-containing protein</fullName>
    </recommendedName>
</protein>
<evidence type="ECO:0000313" key="3">
    <source>
        <dbReference type="Proteomes" id="UP000017836"/>
    </source>
</evidence>
<proteinExistence type="predicted"/>
<dbReference type="PANTHER" id="PTHR35769:SF2">
    <property type="entry name" value="CALCINEURIN-LIKE METALLO-PHOSPHOESTERASE SUPERFAMILY PROTEIN"/>
    <property type="match status" value="1"/>
</dbReference>
<reference evidence="3" key="1">
    <citation type="journal article" date="2013" name="Science">
        <title>The Amborella genome and the evolution of flowering plants.</title>
        <authorList>
            <consortium name="Amborella Genome Project"/>
        </authorList>
    </citation>
    <scope>NUCLEOTIDE SEQUENCE [LARGE SCALE GENOMIC DNA]</scope>
</reference>
<dbReference type="Gene3D" id="3.60.21.10">
    <property type="match status" value="1"/>
</dbReference>
<dbReference type="InterPro" id="IPR004843">
    <property type="entry name" value="Calcineurin-like_PHP"/>
</dbReference>
<dbReference type="CDD" id="cd07397">
    <property type="entry name" value="MPP_NostocDevT-like"/>
    <property type="match status" value="1"/>
</dbReference>
<dbReference type="HOGENOM" id="CLU_053780_0_0_1"/>
<feature type="domain" description="Calcineurin-like phosphoesterase" evidence="1">
    <location>
        <begin position="145"/>
        <end position="321"/>
    </location>
</feature>
<gene>
    <name evidence="2" type="ORF">AMTR_s00150p00024830</name>
</gene>
<accession>W1PKY7</accession>
<dbReference type="eggNOG" id="ENOG502QQYB">
    <property type="taxonomic scope" value="Eukaryota"/>
</dbReference>
<dbReference type="Proteomes" id="UP000017836">
    <property type="component" value="Unassembled WGS sequence"/>
</dbReference>
<dbReference type="EMBL" id="KI393379">
    <property type="protein sequence ID" value="ERN08434.1"/>
    <property type="molecule type" value="Genomic_DNA"/>
</dbReference>
<dbReference type="NCBIfam" id="TIGR04168">
    <property type="entry name" value="TIGR04168 family protein"/>
    <property type="match status" value="1"/>
</dbReference>
<organism evidence="2 3">
    <name type="scientific">Amborella trichopoda</name>
    <dbReference type="NCBI Taxonomy" id="13333"/>
    <lineage>
        <taxon>Eukaryota</taxon>
        <taxon>Viridiplantae</taxon>
        <taxon>Streptophyta</taxon>
        <taxon>Embryophyta</taxon>
        <taxon>Tracheophyta</taxon>
        <taxon>Spermatophyta</taxon>
        <taxon>Magnoliopsida</taxon>
        <taxon>Amborellales</taxon>
        <taxon>Amborellaceae</taxon>
        <taxon>Amborella</taxon>
    </lineage>
</organism>
<dbReference type="SUPFAM" id="SSF56300">
    <property type="entry name" value="Metallo-dependent phosphatases"/>
    <property type="match status" value="1"/>
</dbReference>
<evidence type="ECO:0000259" key="1">
    <source>
        <dbReference type="Pfam" id="PF00149"/>
    </source>
</evidence>
<dbReference type="Pfam" id="PF00149">
    <property type="entry name" value="Metallophos"/>
    <property type="match status" value="1"/>
</dbReference>
<evidence type="ECO:0000313" key="2">
    <source>
        <dbReference type="EMBL" id="ERN08434.1"/>
    </source>
</evidence>
<dbReference type="InterPro" id="IPR027629">
    <property type="entry name" value="DevT-like"/>
</dbReference>
<dbReference type="InterPro" id="IPR029052">
    <property type="entry name" value="Metallo-depent_PP-like"/>
</dbReference>
<dbReference type="GO" id="GO:0016787">
    <property type="term" value="F:hydrolase activity"/>
    <property type="evidence" value="ECO:0007669"/>
    <property type="project" value="InterPro"/>
</dbReference>
<dbReference type="AlphaFoldDB" id="W1PKY7"/>
<dbReference type="OMA" id="WNESDER"/>
<keyword evidence="3" id="KW-1185">Reference proteome</keyword>
<sequence length="418" mass="45917">MAAGDSKHGIGQLGWLVVYHRKGSYDGAWNGISSGRSIFEEYMRMQVMNGRHTRFWLDWWIGYHTLCEQYTDLFALATSPNIAVSDTVSATVHETHWTPGITGIMHALKVDKTLVVIKMLQDLNLVSFQSESNDKLIWRSGSKGDFGNENVELVKSIAELKAPKAAILGNHDAWYTQKFSETRLDGVRAQLESLGEAHVGYDRLDFPEIKISVVGGRPFSSGGGQLFRRKLLSSRYGVHDMKGSAKKICDAAQGTPDGHSIILLAHNGPTGLGSEMDDICGRDWVPGGGDHGDPDLAQAIADLKSNTRLSIPLVVFGHMHKNLQLRNGTRRMLVLGAEKTIYLNAAVVPRVRGLISKKGSGSTVHNDAHEVKSKGTIRQFSVVDILNGNLEKIADTWISVVGDSVALQAEDVLFRRQH</sequence>
<dbReference type="PANTHER" id="PTHR35769">
    <property type="entry name" value="CALCINEURIN-LIKE METALLO-PHOSPHOESTERASE SUPERFAMILY PROTEIN"/>
    <property type="match status" value="1"/>
</dbReference>
<dbReference type="Gramene" id="ERN08434">
    <property type="protein sequence ID" value="ERN08434"/>
    <property type="gene ID" value="AMTR_s00150p00024830"/>
</dbReference>